<dbReference type="Gene3D" id="3.90.470.20">
    <property type="entry name" value="4'-phosphopantetheinyl transferase domain"/>
    <property type="match status" value="2"/>
</dbReference>
<comment type="similarity">
    <text evidence="1">Belongs to the P-Pant transferase superfamily. Gsp/Sfp/HetI/AcpT family.</text>
</comment>
<dbReference type="GO" id="GO:0019878">
    <property type="term" value="P:lysine biosynthetic process via aminoadipic acid"/>
    <property type="evidence" value="ECO:0007669"/>
    <property type="project" value="TreeGrafter"/>
</dbReference>
<dbReference type="Proteomes" id="UP000679779">
    <property type="component" value="Unassembled WGS sequence"/>
</dbReference>
<dbReference type="InterPro" id="IPR008278">
    <property type="entry name" value="4-PPantetheinyl_Trfase_dom"/>
</dbReference>
<dbReference type="SUPFAM" id="SSF56214">
    <property type="entry name" value="4'-phosphopantetheinyl transferase"/>
    <property type="match status" value="2"/>
</dbReference>
<evidence type="ECO:0000259" key="3">
    <source>
        <dbReference type="Pfam" id="PF01648"/>
    </source>
</evidence>
<evidence type="ECO:0000313" key="6">
    <source>
        <dbReference type="Proteomes" id="UP000679779"/>
    </source>
</evidence>
<organism evidence="5 6">
    <name type="scientific">Paenibacillus albilobatus</name>
    <dbReference type="NCBI Taxonomy" id="2716884"/>
    <lineage>
        <taxon>Bacteria</taxon>
        <taxon>Bacillati</taxon>
        <taxon>Bacillota</taxon>
        <taxon>Bacilli</taxon>
        <taxon>Bacillales</taxon>
        <taxon>Paenibacillaceae</taxon>
        <taxon>Paenibacillus</taxon>
    </lineage>
</organism>
<feature type="domain" description="4'-phosphopantetheinyl transferase N-terminal" evidence="4">
    <location>
        <begin position="20"/>
        <end position="103"/>
    </location>
</feature>
<dbReference type="PANTHER" id="PTHR12215">
    <property type="entry name" value="PHOSPHOPANTETHEINE TRANSFERASE"/>
    <property type="match status" value="1"/>
</dbReference>
<dbReference type="Pfam" id="PF01648">
    <property type="entry name" value="ACPS"/>
    <property type="match status" value="1"/>
</dbReference>
<sequence length="248" mass="28239">MEGIATIYTVNLKDWQDGAHIRRLLAYLPDEVRTRAATYRSERDADRRIVSDALKRVAACMENGLRLNEIELFRDGFGKPSLKGFPDYFFNVSHSMDWVVCAVSAKGMIGVDVERVGGAEAEAAELCFTPRELAEWKMQPPERRDAFFFELWTLKESYAKAVGQGLSIGLSSLETIRHQETAHIMRQGRVDSGLRLRLVPLDPDYKCAVCMPADERTVQCRRLFPDEMLACMKSFDGHSDSDVRRIFH</sequence>
<dbReference type="GO" id="GO:0000287">
    <property type="term" value="F:magnesium ion binding"/>
    <property type="evidence" value="ECO:0007669"/>
    <property type="project" value="InterPro"/>
</dbReference>
<gene>
    <name evidence="5" type="primary">sfp</name>
    <name evidence="5" type="ORF">J2TS6_44760</name>
</gene>
<dbReference type="AlphaFoldDB" id="A0A919XMW0"/>
<dbReference type="GO" id="GO:0005829">
    <property type="term" value="C:cytosol"/>
    <property type="evidence" value="ECO:0007669"/>
    <property type="project" value="TreeGrafter"/>
</dbReference>
<dbReference type="InterPro" id="IPR037143">
    <property type="entry name" value="4-PPantetheinyl_Trfase_dom_sf"/>
</dbReference>
<keyword evidence="2 5" id="KW-0808">Transferase</keyword>
<reference evidence="5" key="1">
    <citation type="submission" date="2021-03" db="EMBL/GenBank/DDBJ databases">
        <title>Antimicrobial resistance genes in bacteria isolated from Japanese honey, and their potential for conferring macrolide and lincosamide resistance in the American foulbrood pathogen Paenibacillus larvae.</title>
        <authorList>
            <person name="Okamoto M."/>
            <person name="Kumagai M."/>
            <person name="Kanamori H."/>
            <person name="Takamatsu D."/>
        </authorList>
    </citation>
    <scope>NUCLEOTIDE SEQUENCE</scope>
    <source>
        <strain evidence="5">J2TS6</strain>
    </source>
</reference>
<evidence type="ECO:0000313" key="5">
    <source>
        <dbReference type="EMBL" id="GIO33335.1"/>
    </source>
</evidence>
<dbReference type="Pfam" id="PF22624">
    <property type="entry name" value="AASDHPPT_N"/>
    <property type="match status" value="1"/>
</dbReference>
<dbReference type="GO" id="GO:0008897">
    <property type="term" value="F:holo-[acyl-carrier-protein] synthase activity"/>
    <property type="evidence" value="ECO:0007669"/>
    <property type="project" value="InterPro"/>
</dbReference>
<dbReference type="PANTHER" id="PTHR12215:SF10">
    <property type="entry name" value="L-AMINOADIPATE-SEMIALDEHYDE DEHYDROGENASE-PHOSPHOPANTETHEINYL TRANSFERASE"/>
    <property type="match status" value="1"/>
</dbReference>
<protein>
    <submittedName>
        <fullName evidence="5">4'-phosphopantetheinyl transferase</fullName>
    </submittedName>
</protein>
<evidence type="ECO:0000259" key="4">
    <source>
        <dbReference type="Pfam" id="PF22624"/>
    </source>
</evidence>
<dbReference type="InterPro" id="IPR055066">
    <property type="entry name" value="AASDHPPT_N"/>
</dbReference>
<feature type="domain" description="4'-phosphopantetheinyl transferase" evidence="3">
    <location>
        <begin position="109"/>
        <end position="210"/>
    </location>
</feature>
<comment type="caution">
    <text evidence="5">The sequence shown here is derived from an EMBL/GenBank/DDBJ whole genome shotgun (WGS) entry which is preliminary data.</text>
</comment>
<accession>A0A919XMW0</accession>
<keyword evidence="6" id="KW-1185">Reference proteome</keyword>
<evidence type="ECO:0000256" key="1">
    <source>
        <dbReference type="ARBA" id="ARBA00010990"/>
    </source>
</evidence>
<proteinExistence type="inferred from homology"/>
<evidence type="ECO:0000256" key="2">
    <source>
        <dbReference type="ARBA" id="ARBA00022679"/>
    </source>
</evidence>
<name>A0A919XMW0_9BACL</name>
<dbReference type="RefSeq" id="WP_160044124.1">
    <property type="nucleotide sequence ID" value="NZ_BORQ01000005.1"/>
</dbReference>
<dbReference type="InterPro" id="IPR050559">
    <property type="entry name" value="P-Pant_transferase_sf"/>
</dbReference>
<dbReference type="EMBL" id="BORQ01000005">
    <property type="protein sequence ID" value="GIO33335.1"/>
    <property type="molecule type" value="Genomic_DNA"/>
</dbReference>